<dbReference type="InterPro" id="IPR001584">
    <property type="entry name" value="Integrase_cat-core"/>
</dbReference>
<evidence type="ECO:0000259" key="1">
    <source>
        <dbReference type="PROSITE" id="PS50994"/>
    </source>
</evidence>
<evidence type="ECO:0000313" key="3">
    <source>
        <dbReference type="Proteomes" id="UP000708208"/>
    </source>
</evidence>
<sequence>KAATDAFENILKISKRKPNLLHVDKGGEFVNQTFKTMLKKHNIKMYHTNNEEKSAIIERFNRTLNQKLKIYFEMRKNFRWIDILPKILEEYNTKDVHRTIGMPPIKVDKDNAEEILMKFNKNKPKCKSNQKFKQGDRVRIFAYKKVFDNKYKNNWTKEIFVVDEIFHTTPVTYSIKDTDGEEIEGKFYNEELLKSKF</sequence>
<feature type="domain" description="Integrase catalytic" evidence="1">
    <location>
        <begin position="1"/>
        <end position="112"/>
    </location>
</feature>
<dbReference type="GO" id="GO:0015074">
    <property type="term" value="P:DNA integration"/>
    <property type="evidence" value="ECO:0007669"/>
    <property type="project" value="InterPro"/>
</dbReference>
<dbReference type="AlphaFoldDB" id="A0A8J2KX38"/>
<dbReference type="PANTHER" id="PTHR46585:SF1">
    <property type="entry name" value="CHROMO DOMAIN-CONTAINING PROTEIN"/>
    <property type="match status" value="1"/>
</dbReference>
<dbReference type="EMBL" id="CAJVCH010534607">
    <property type="protein sequence ID" value="CAG7825017.1"/>
    <property type="molecule type" value="Genomic_DNA"/>
</dbReference>
<organism evidence="2 3">
    <name type="scientific">Allacma fusca</name>
    <dbReference type="NCBI Taxonomy" id="39272"/>
    <lineage>
        <taxon>Eukaryota</taxon>
        <taxon>Metazoa</taxon>
        <taxon>Ecdysozoa</taxon>
        <taxon>Arthropoda</taxon>
        <taxon>Hexapoda</taxon>
        <taxon>Collembola</taxon>
        <taxon>Symphypleona</taxon>
        <taxon>Sminthuridae</taxon>
        <taxon>Allacma</taxon>
    </lineage>
</organism>
<proteinExistence type="predicted"/>
<dbReference type="Proteomes" id="UP000708208">
    <property type="component" value="Unassembled WGS sequence"/>
</dbReference>
<dbReference type="PROSITE" id="PS50994">
    <property type="entry name" value="INTEGRASE"/>
    <property type="match status" value="1"/>
</dbReference>
<keyword evidence="3" id="KW-1185">Reference proteome</keyword>
<feature type="non-terminal residue" evidence="2">
    <location>
        <position position="1"/>
    </location>
</feature>
<name>A0A8J2KX38_9HEXA</name>
<comment type="caution">
    <text evidence="2">The sequence shown here is derived from an EMBL/GenBank/DDBJ whole genome shotgun (WGS) entry which is preliminary data.</text>
</comment>
<reference evidence="2" key="1">
    <citation type="submission" date="2021-06" db="EMBL/GenBank/DDBJ databases">
        <authorList>
            <person name="Hodson N. C."/>
            <person name="Mongue J. A."/>
            <person name="Jaron S. K."/>
        </authorList>
    </citation>
    <scope>NUCLEOTIDE SEQUENCE</scope>
</reference>
<dbReference type="PANTHER" id="PTHR46585">
    <property type="entry name" value="INTEGRASE CORE DOMAIN CONTAINING PROTEIN"/>
    <property type="match status" value="1"/>
</dbReference>
<accession>A0A8J2KX38</accession>
<protein>
    <recommendedName>
        <fullName evidence="1">Integrase catalytic domain-containing protein</fullName>
    </recommendedName>
</protein>
<dbReference type="OrthoDB" id="6618058at2759"/>
<gene>
    <name evidence="2" type="ORF">AFUS01_LOCUS35143</name>
</gene>
<evidence type="ECO:0000313" key="2">
    <source>
        <dbReference type="EMBL" id="CAG7825017.1"/>
    </source>
</evidence>